<accession>A0AB35Y1E1</accession>
<organism evidence="1 2">
    <name type="scientific">Faecalibacterium taiwanense</name>
    <dbReference type="NCBI Taxonomy" id="3030638"/>
    <lineage>
        <taxon>Bacteria</taxon>
        <taxon>Bacillati</taxon>
        <taxon>Bacillota</taxon>
        <taxon>Clostridia</taxon>
        <taxon>Eubacteriales</taxon>
        <taxon>Oscillospiraceae</taxon>
        <taxon>Faecalibacterium</taxon>
    </lineage>
</organism>
<protein>
    <submittedName>
        <fullName evidence="1">CD1375 family protein</fullName>
    </submittedName>
</protein>
<sequence length="37" mass="4047">MARIYAALIRKGIKTLEDVPARLRDAVAALLQEDGHA</sequence>
<reference evidence="1 2" key="1">
    <citation type="submission" date="2024-03" db="EMBL/GenBank/DDBJ databases">
        <authorList>
            <person name="Plomp N."/>
            <person name="Harmsen H.J."/>
        </authorList>
    </citation>
    <scope>NUCLEOTIDE SEQUENCE [LARGE SCALE GENOMIC DNA]</scope>
    <source>
        <strain evidence="1 2">HTF-76H</strain>
    </source>
</reference>
<dbReference type="RefSeq" id="WP_263287078.1">
    <property type="nucleotide sequence ID" value="NZ_CP119420.2"/>
</dbReference>
<dbReference type="NCBIfam" id="NF040910">
    <property type="entry name" value="CD1375_fam"/>
    <property type="match status" value="1"/>
</dbReference>
<evidence type="ECO:0000313" key="1">
    <source>
        <dbReference type="EMBL" id="MEJ3692187.1"/>
    </source>
</evidence>
<comment type="caution">
    <text evidence="1">The sequence shown here is derived from an EMBL/GenBank/DDBJ whole genome shotgun (WGS) entry which is preliminary data.</text>
</comment>
<dbReference type="AlphaFoldDB" id="A0AB35Y1E1"/>
<name>A0AB35Y1E1_9FIRM</name>
<keyword evidence="2" id="KW-1185">Reference proteome</keyword>
<dbReference type="EMBL" id="JBBFKC010000022">
    <property type="protein sequence ID" value="MEJ3692187.1"/>
    <property type="molecule type" value="Genomic_DNA"/>
</dbReference>
<evidence type="ECO:0000313" key="2">
    <source>
        <dbReference type="Proteomes" id="UP001379600"/>
    </source>
</evidence>
<gene>
    <name evidence="1" type="ORF">WF787_13405</name>
</gene>
<proteinExistence type="predicted"/>
<dbReference type="Proteomes" id="UP001379600">
    <property type="component" value="Unassembled WGS sequence"/>
</dbReference>
<dbReference type="InterPro" id="IPR047907">
    <property type="entry name" value="CD1375-like"/>
</dbReference>